<dbReference type="EMBL" id="ML213590">
    <property type="protein sequence ID" value="TFK44152.1"/>
    <property type="molecule type" value="Genomic_DNA"/>
</dbReference>
<dbReference type="OrthoDB" id="3235960at2759"/>
<feature type="transmembrane region" description="Helical" evidence="1">
    <location>
        <begin position="123"/>
        <end position="145"/>
    </location>
</feature>
<keyword evidence="1" id="KW-1133">Transmembrane helix</keyword>
<dbReference type="Pfam" id="PF20153">
    <property type="entry name" value="DUF6535"/>
    <property type="match status" value="1"/>
</dbReference>
<protein>
    <recommendedName>
        <fullName evidence="2">DUF6535 domain-containing protein</fullName>
    </recommendedName>
</protein>
<organism evidence="3 4">
    <name type="scientific">Crucibulum laeve</name>
    <dbReference type="NCBI Taxonomy" id="68775"/>
    <lineage>
        <taxon>Eukaryota</taxon>
        <taxon>Fungi</taxon>
        <taxon>Dikarya</taxon>
        <taxon>Basidiomycota</taxon>
        <taxon>Agaricomycotina</taxon>
        <taxon>Agaricomycetes</taxon>
        <taxon>Agaricomycetidae</taxon>
        <taxon>Agaricales</taxon>
        <taxon>Agaricineae</taxon>
        <taxon>Nidulariaceae</taxon>
        <taxon>Crucibulum</taxon>
    </lineage>
</organism>
<feature type="transmembrane region" description="Helical" evidence="1">
    <location>
        <begin position="49"/>
        <end position="68"/>
    </location>
</feature>
<dbReference type="STRING" id="68775.A0A5C3MFL4"/>
<dbReference type="AlphaFoldDB" id="A0A5C3MFL4"/>
<feature type="transmembrane region" description="Helical" evidence="1">
    <location>
        <begin position="178"/>
        <end position="195"/>
    </location>
</feature>
<evidence type="ECO:0000313" key="4">
    <source>
        <dbReference type="Proteomes" id="UP000308652"/>
    </source>
</evidence>
<sequence>MNEKSEFVPWRSGDPFRYPISKDGDPWKTCYKAVKEYNDAMCTAWKDEVQNLLIFAGLFSAVVTAFVVESYKMLTDPIDDSTRLLAQIAAELASINGRNATTTTPPPQENFSPSALAVRLNTFWFLSLTLSLATVLVGILALQWIREYERYETTSYKERLEIRQMRYKAIVKWQVPNIIWGLPVLLQSALILFFLGMLDLLRSLDSIVAVILSIVVGLVFLVIVATTMIPGIQLLFMCSLLNILDVHPQSWSFCPYKSPQSWAFYQLVKLLSSWTHVRFKGSTVGSRSGGWFALDDVWNRLGTYKHLPNAIAWAGRTFGQGNDSIPSAIYHCINDMPPSTAMYTVALLSGFDVKTENPIKNNALYTEIASARCLRYFRTYRQRLSVHEMELFVRIWNSKTQNADDEFSDMDLLRVLKAYAKDSTIYPSELMVQVTHTLATIFESRGEYSLTELNFTGGFVWYGIVASDTINSVLHIPLAKLYGALYQWICQPQLESANFDKSRDLRPHPQYSFFCGIMDNIWMVPFPRVPPNLDGYFRSQQHCEMLRALEVLFRSAFAKYSKKYFFEHNWSVDNWSAFRDKILVTLPGVLDNLEDTVINTDSSNP</sequence>
<accession>A0A5C3MFL4</accession>
<keyword evidence="1" id="KW-0812">Transmembrane</keyword>
<dbReference type="InterPro" id="IPR045338">
    <property type="entry name" value="DUF6535"/>
</dbReference>
<gene>
    <name evidence="3" type="ORF">BDQ12DRAFT_717331</name>
</gene>
<name>A0A5C3MFL4_9AGAR</name>
<keyword evidence="1" id="KW-0472">Membrane</keyword>
<proteinExistence type="predicted"/>
<reference evidence="3 4" key="1">
    <citation type="journal article" date="2019" name="Nat. Ecol. Evol.">
        <title>Megaphylogeny resolves global patterns of mushroom evolution.</title>
        <authorList>
            <person name="Varga T."/>
            <person name="Krizsan K."/>
            <person name="Foldi C."/>
            <person name="Dima B."/>
            <person name="Sanchez-Garcia M."/>
            <person name="Sanchez-Ramirez S."/>
            <person name="Szollosi G.J."/>
            <person name="Szarkandi J.G."/>
            <person name="Papp V."/>
            <person name="Albert L."/>
            <person name="Andreopoulos W."/>
            <person name="Angelini C."/>
            <person name="Antonin V."/>
            <person name="Barry K.W."/>
            <person name="Bougher N.L."/>
            <person name="Buchanan P."/>
            <person name="Buyck B."/>
            <person name="Bense V."/>
            <person name="Catcheside P."/>
            <person name="Chovatia M."/>
            <person name="Cooper J."/>
            <person name="Damon W."/>
            <person name="Desjardin D."/>
            <person name="Finy P."/>
            <person name="Geml J."/>
            <person name="Haridas S."/>
            <person name="Hughes K."/>
            <person name="Justo A."/>
            <person name="Karasinski D."/>
            <person name="Kautmanova I."/>
            <person name="Kiss B."/>
            <person name="Kocsube S."/>
            <person name="Kotiranta H."/>
            <person name="LaButti K.M."/>
            <person name="Lechner B.E."/>
            <person name="Liimatainen K."/>
            <person name="Lipzen A."/>
            <person name="Lukacs Z."/>
            <person name="Mihaltcheva S."/>
            <person name="Morgado L.N."/>
            <person name="Niskanen T."/>
            <person name="Noordeloos M.E."/>
            <person name="Ohm R.A."/>
            <person name="Ortiz-Santana B."/>
            <person name="Ovrebo C."/>
            <person name="Racz N."/>
            <person name="Riley R."/>
            <person name="Savchenko A."/>
            <person name="Shiryaev A."/>
            <person name="Soop K."/>
            <person name="Spirin V."/>
            <person name="Szebenyi C."/>
            <person name="Tomsovsky M."/>
            <person name="Tulloss R.E."/>
            <person name="Uehling J."/>
            <person name="Grigoriev I.V."/>
            <person name="Vagvolgyi C."/>
            <person name="Papp T."/>
            <person name="Martin F.M."/>
            <person name="Miettinen O."/>
            <person name="Hibbett D.S."/>
            <person name="Nagy L.G."/>
        </authorList>
    </citation>
    <scope>NUCLEOTIDE SEQUENCE [LARGE SCALE GENOMIC DNA]</scope>
    <source>
        <strain evidence="3 4">CBS 166.37</strain>
    </source>
</reference>
<dbReference type="Proteomes" id="UP000308652">
    <property type="component" value="Unassembled WGS sequence"/>
</dbReference>
<evidence type="ECO:0000313" key="3">
    <source>
        <dbReference type="EMBL" id="TFK44152.1"/>
    </source>
</evidence>
<feature type="transmembrane region" description="Helical" evidence="1">
    <location>
        <begin position="207"/>
        <end position="229"/>
    </location>
</feature>
<evidence type="ECO:0000259" key="2">
    <source>
        <dbReference type="Pfam" id="PF20153"/>
    </source>
</evidence>
<evidence type="ECO:0000256" key="1">
    <source>
        <dbReference type="SAM" id="Phobius"/>
    </source>
</evidence>
<feature type="domain" description="DUF6535" evidence="2">
    <location>
        <begin position="27"/>
        <end position="202"/>
    </location>
</feature>
<keyword evidence="4" id="KW-1185">Reference proteome</keyword>